<name>A0A8J2RT94_9CRUS</name>
<feature type="domain" description="Chitin-binding type-2" evidence="7">
    <location>
        <begin position="34"/>
        <end position="91"/>
    </location>
</feature>
<evidence type="ECO:0000256" key="3">
    <source>
        <dbReference type="ARBA" id="ARBA00022737"/>
    </source>
</evidence>
<protein>
    <recommendedName>
        <fullName evidence="7">Chitin-binding type-2 domain-containing protein</fullName>
    </recommendedName>
</protein>
<evidence type="ECO:0000313" key="9">
    <source>
        <dbReference type="Proteomes" id="UP000789390"/>
    </source>
</evidence>
<evidence type="ECO:0000256" key="4">
    <source>
        <dbReference type="ARBA" id="ARBA00023157"/>
    </source>
</evidence>
<proteinExistence type="predicted"/>
<sequence length="231" mass="25903">MQKAFYLSIIGISILSISSVSTIQQHGDVLKQVEIDCIKRPRPYKIADKEQCDKYYICDNGVATPKLCEDGTVFYFPIQNCVLLNGADCNGRPLLQESIKTNHCPKKTGLFPHEDPVHCDKYYQCLDGHPTLIKCPDLLLFDRVRGVCDYADLADTSNCLLEPSPIVCPSGIMASSSSSLDVGNRLIAHPKDCNKFFFCETTIPRPLACEKHLAFDLETLTCIEKSKVHRW</sequence>
<evidence type="ECO:0000313" key="8">
    <source>
        <dbReference type="EMBL" id="CAH0102526.1"/>
    </source>
</evidence>
<evidence type="ECO:0000256" key="6">
    <source>
        <dbReference type="SAM" id="SignalP"/>
    </source>
</evidence>
<dbReference type="GO" id="GO:0008061">
    <property type="term" value="F:chitin binding"/>
    <property type="evidence" value="ECO:0007669"/>
    <property type="project" value="UniProtKB-KW"/>
</dbReference>
<evidence type="ECO:0000256" key="5">
    <source>
        <dbReference type="ARBA" id="ARBA00023180"/>
    </source>
</evidence>
<evidence type="ECO:0000259" key="7">
    <source>
        <dbReference type="PROSITE" id="PS50940"/>
    </source>
</evidence>
<dbReference type="Proteomes" id="UP000789390">
    <property type="component" value="Unassembled WGS sequence"/>
</dbReference>
<dbReference type="Gene3D" id="2.170.140.10">
    <property type="entry name" value="Chitin binding domain"/>
    <property type="match status" value="3"/>
</dbReference>
<accession>A0A8J2RT94</accession>
<gene>
    <name evidence="8" type="ORF">DGAL_LOCUS4935</name>
</gene>
<evidence type="ECO:0000256" key="2">
    <source>
        <dbReference type="ARBA" id="ARBA00022729"/>
    </source>
</evidence>
<dbReference type="OrthoDB" id="439917at2759"/>
<dbReference type="SMART" id="SM00494">
    <property type="entry name" value="ChtBD2"/>
    <property type="match status" value="3"/>
</dbReference>
<dbReference type="GO" id="GO:0005576">
    <property type="term" value="C:extracellular region"/>
    <property type="evidence" value="ECO:0007669"/>
    <property type="project" value="InterPro"/>
</dbReference>
<dbReference type="EMBL" id="CAKKLH010000084">
    <property type="protein sequence ID" value="CAH0102526.1"/>
    <property type="molecule type" value="Genomic_DNA"/>
</dbReference>
<keyword evidence="4" id="KW-1015">Disulfide bond</keyword>
<reference evidence="8" key="1">
    <citation type="submission" date="2021-11" db="EMBL/GenBank/DDBJ databases">
        <authorList>
            <person name="Schell T."/>
        </authorList>
    </citation>
    <scope>NUCLEOTIDE SEQUENCE</scope>
    <source>
        <strain evidence="8">M5</strain>
    </source>
</reference>
<dbReference type="PROSITE" id="PS50940">
    <property type="entry name" value="CHIT_BIND_II"/>
    <property type="match status" value="3"/>
</dbReference>
<feature type="signal peptide" evidence="6">
    <location>
        <begin position="1"/>
        <end position="22"/>
    </location>
</feature>
<feature type="chain" id="PRO_5035268222" description="Chitin-binding type-2 domain-containing protein" evidence="6">
    <location>
        <begin position="23"/>
        <end position="231"/>
    </location>
</feature>
<feature type="domain" description="Chitin-binding type-2" evidence="7">
    <location>
        <begin position="101"/>
        <end position="161"/>
    </location>
</feature>
<dbReference type="InterPro" id="IPR002557">
    <property type="entry name" value="Chitin-bd_dom"/>
</dbReference>
<dbReference type="SUPFAM" id="SSF57625">
    <property type="entry name" value="Invertebrate chitin-binding proteins"/>
    <property type="match status" value="3"/>
</dbReference>
<dbReference type="Pfam" id="PF01607">
    <property type="entry name" value="CBM_14"/>
    <property type="match status" value="3"/>
</dbReference>
<keyword evidence="2 6" id="KW-0732">Signal</keyword>
<keyword evidence="9" id="KW-1185">Reference proteome</keyword>
<keyword evidence="3" id="KW-0677">Repeat</keyword>
<keyword evidence="5" id="KW-0325">Glycoprotein</keyword>
<dbReference type="InterPro" id="IPR051940">
    <property type="entry name" value="Chitin_bind-dev_reg"/>
</dbReference>
<evidence type="ECO:0000256" key="1">
    <source>
        <dbReference type="ARBA" id="ARBA00022669"/>
    </source>
</evidence>
<keyword evidence="1" id="KW-0147">Chitin-binding</keyword>
<dbReference type="InterPro" id="IPR036508">
    <property type="entry name" value="Chitin-bd_dom_sf"/>
</dbReference>
<organism evidence="8 9">
    <name type="scientific">Daphnia galeata</name>
    <dbReference type="NCBI Taxonomy" id="27404"/>
    <lineage>
        <taxon>Eukaryota</taxon>
        <taxon>Metazoa</taxon>
        <taxon>Ecdysozoa</taxon>
        <taxon>Arthropoda</taxon>
        <taxon>Crustacea</taxon>
        <taxon>Branchiopoda</taxon>
        <taxon>Diplostraca</taxon>
        <taxon>Cladocera</taxon>
        <taxon>Anomopoda</taxon>
        <taxon>Daphniidae</taxon>
        <taxon>Daphnia</taxon>
    </lineage>
</organism>
<dbReference type="AlphaFoldDB" id="A0A8J2RT94"/>
<feature type="domain" description="Chitin-binding type-2" evidence="7">
    <location>
        <begin position="165"/>
        <end position="231"/>
    </location>
</feature>
<dbReference type="PANTHER" id="PTHR23301">
    <property type="entry name" value="CHITIN BINDING PERITROPHIN-A"/>
    <property type="match status" value="1"/>
</dbReference>
<comment type="caution">
    <text evidence="8">The sequence shown here is derived from an EMBL/GenBank/DDBJ whole genome shotgun (WGS) entry which is preliminary data.</text>
</comment>
<dbReference type="PANTHER" id="PTHR23301:SF0">
    <property type="entry name" value="CHITIN-BINDING TYPE-2 DOMAIN-CONTAINING PROTEIN-RELATED"/>
    <property type="match status" value="1"/>
</dbReference>